<reference evidence="2 3" key="1">
    <citation type="submission" date="2021-01" db="EMBL/GenBank/DDBJ databases">
        <title>WGS of actinomycetes isolated from Thailand.</title>
        <authorList>
            <person name="Thawai C."/>
        </authorList>
    </citation>
    <scope>NUCLEOTIDE SEQUENCE [LARGE SCALE GENOMIC DNA]</scope>
    <source>
        <strain evidence="2 3">CA3R110</strain>
    </source>
</reference>
<dbReference type="EMBL" id="JAERRG010000011">
    <property type="protein sequence ID" value="MBL1115991.1"/>
    <property type="molecule type" value="Genomic_DNA"/>
</dbReference>
<evidence type="ECO:0000313" key="2">
    <source>
        <dbReference type="EMBL" id="MBL1115991.1"/>
    </source>
</evidence>
<dbReference type="SUPFAM" id="SSF52091">
    <property type="entry name" value="SpoIIaa-like"/>
    <property type="match status" value="1"/>
</dbReference>
<evidence type="ECO:0000256" key="1">
    <source>
        <dbReference type="SAM" id="MobiDB-lite"/>
    </source>
</evidence>
<dbReference type="Proteomes" id="UP000621510">
    <property type="component" value="Unassembled WGS sequence"/>
</dbReference>
<evidence type="ECO:0000313" key="3">
    <source>
        <dbReference type="Proteomes" id="UP000621510"/>
    </source>
</evidence>
<keyword evidence="3" id="KW-1185">Reference proteome</keyword>
<protein>
    <submittedName>
        <fullName evidence="2">STAS domain-containing protein</fullName>
    </submittedName>
</protein>
<dbReference type="Gene3D" id="3.30.750.24">
    <property type="entry name" value="STAS domain"/>
    <property type="match status" value="1"/>
</dbReference>
<gene>
    <name evidence="2" type="ORF">JK364_26820</name>
</gene>
<feature type="region of interest" description="Disordered" evidence="1">
    <location>
        <begin position="52"/>
        <end position="95"/>
    </location>
</feature>
<accession>A0ABS1PWB6</accession>
<comment type="caution">
    <text evidence="2">The sequence shown here is derived from an EMBL/GenBank/DDBJ whole genome shotgun (WGS) entry which is preliminary data.</text>
</comment>
<organism evidence="2 3">
    <name type="scientific">Streptomyces endocoffeicus</name>
    <dbReference type="NCBI Taxonomy" id="2898945"/>
    <lineage>
        <taxon>Bacteria</taxon>
        <taxon>Bacillati</taxon>
        <taxon>Actinomycetota</taxon>
        <taxon>Actinomycetes</taxon>
        <taxon>Kitasatosporales</taxon>
        <taxon>Streptomycetaceae</taxon>
        <taxon>Streptomyces</taxon>
    </lineage>
</organism>
<sequence>MPHTKGAPCRYTRRSGWTGKNRVVVVDLGGLTFCDRRGLSALLAAARAARAGDATHATHAASRRPAAPRAAPRRQNDRFRPPLAVAPVRAASKAC</sequence>
<name>A0ABS1PWB6_9ACTN</name>
<dbReference type="InterPro" id="IPR036513">
    <property type="entry name" value="STAS_dom_sf"/>
</dbReference>
<proteinExistence type="predicted"/>
<feature type="compositionally biased region" description="Low complexity" evidence="1">
    <location>
        <begin position="81"/>
        <end position="95"/>
    </location>
</feature>
<feature type="compositionally biased region" description="Low complexity" evidence="1">
    <location>
        <begin position="52"/>
        <end position="70"/>
    </location>
</feature>